<gene>
    <name evidence="2" type="ORF">LCGC14_2026600</name>
</gene>
<accession>A0A0F9EW22</accession>
<feature type="region of interest" description="Disordered" evidence="1">
    <location>
        <begin position="150"/>
        <end position="198"/>
    </location>
</feature>
<dbReference type="EMBL" id="LAZR01023514">
    <property type="protein sequence ID" value="KKL78264.1"/>
    <property type="molecule type" value="Genomic_DNA"/>
</dbReference>
<dbReference type="AlphaFoldDB" id="A0A0F9EW22"/>
<name>A0A0F9EW22_9ZZZZ</name>
<sequence length="198" mass="21132">MAHNKPKPTRTPTPPGAGPRPSPVPEAPGTASRRSRLATHRQNVATAFTSILQEATPSQRTSLKGVTPKAVESIGTVGGRAVSGRTFFRSSGAVGAIQRGLQGVGLAPKSGIQISRQGKDPTINVVRHETGHAVLFKQGVPSAQQHGILDRTRSKKGNQIDLPSIRAAVKTKTSSTARGRSEARHNLRKRRQVLSKRR</sequence>
<feature type="compositionally biased region" description="Basic residues" evidence="1">
    <location>
        <begin position="186"/>
        <end position="198"/>
    </location>
</feature>
<organism evidence="2">
    <name type="scientific">marine sediment metagenome</name>
    <dbReference type="NCBI Taxonomy" id="412755"/>
    <lineage>
        <taxon>unclassified sequences</taxon>
        <taxon>metagenomes</taxon>
        <taxon>ecological metagenomes</taxon>
    </lineage>
</organism>
<proteinExistence type="predicted"/>
<feature type="compositionally biased region" description="Pro residues" evidence="1">
    <location>
        <begin position="9"/>
        <end position="26"/>
    </location>
</feature>
<feature type="region of interest" description="Disordered" evidence="1">
    <location>
        <begin position="1"/>
        <end position="39"/>
    </location>
</feature>
<protein>
    <submittedName>
        <fullName evidence="2">Uncharacterized protein</fullName>
    </submittedName>
</protein>
<evidence type="ECO:0000256" key="1">
    <source>
        <dbReference type="SAM" id="MobiDB-lite"/>
    </source>
</evidence>
<evidence type="ECO:0000313" key="2">
    <source>
        <dbReference type="EMBL" id="KKL78264.1"/>
    </source>
</evidence>
<reference evidence="2" key="1">
    <citation type="journal article" date="2015" name="Nature">
        <title>Complex archaea that bridge the gap between prokaryotes and eukaryotes.</title>
        <authorList>
            <person name="Spang A."/>
            <person name="Saw J.H."/>
            <person name="Jorgensen S.L."/>
            <person name="Zaremba-Niedzwiedzka K."/>
            <person name="Martijn J."/>
            <person name="Lind A.E."/>
            <person name="van Eijk R."/>
            <person name="Schleper C."/>
            <person name="Guy L."/>
            <person name="Ettema T.J."/>
        </authorList>
    </citation>
    <scope>NUCLEOTIDE SEQUENCE</scope>
</reference>
<comment type="caution">
    <text evidence="2">The sequence shown here is derived from an EMBL/GenBank/DDBJ whole genome shotgun (WGS) entry which is preliminary data.</text>
</comment>